<dbReference type="EMBL" id="FQYP01000009">
    <property type="protein sequence ID" value="SHJ45021.1"/>
    <property type="molecule type" value="Genomic_DNA"/>
</dbReference>
<dbReference type="AlphaFoldDB" id="A0A1M6JE96"/>
<evidence type="ECO:0000313" key="1">
    <source>
        <dbReference type="EMBL" id="SHJ45021.1"/>
    </source>
</evidence>
<evidence type="ECO:0000313" key="2">
    <source>
        <dbReference type="Proteomes" id="UP000184432"/>
    </source>
</evidence>
<protein>
    <submittedName>
        <fullName evidence="1">Uncharacterized protein</fullName>
    </submittedName>
</protein>
<dbReference type="RefSeq" id="WP_073319649.1">
    <property type="nucleotide sequence ID" value="NZ_FQYP01000009.1"/>
</dbReference>
<keyword evidence="2" id="KW-1185">Reference proteome</keyword>
<gene>
    <name evidence="1" type="ORF">SAMN04488508_10919</name>
</gene>
<organism evidence="1 2">
    <name type="scientific">Aquimarina spongiae</name>
    <dbReference type="NCBI Taxonomy" id="570521"/>
    <lineage>
        <taxon>Bacteria</taxon>
        <taxon>Pseudomonadati</taxon>
        <taxon>Bacteroidota</taxon>
        <taxon>Flavobacteriia</taxon>
        <taxon>Flavobacteriales</taxon>
        <taxon>Flavobacteriaceae</taxon>
        <taxon>Aquimarina</taxon>
    </lineage>
</organism>
<reference evidence="2" key="1">
    <citation type="submission" date="2016-11" db="EMBL/GenBank/DDBJ databases">
        <authorList>
            <person name="Varghese N."/>
            <person name="Submissions S."/>
        </authorList>
    </citation>
    <scope>NUCLEOTIDE SEQUENCE [LARGE SCALE GENOMIC DNA]</scope>
    <source>
        <strain evidence="2">DSM 22623</strain>
    </source>
</reference>
<proteinExistence type="predicted"/>
<dbReference type="Proteomes" id="UP000184432">
    <property type="component" value="Unassembled WGS sequence"/>
</dbReference>
<sequence>MNAREYSEDMSLCLKYGITIYQVFYARGRYKIAVARNGHKTKIGDDIYEDKAYVDKTTKKQIPAVHKKIQNMYRSMADKIRNKKTTLIHKPRNNERE</sequence>
<accession>A0A1M6JE96</accession>
<dbReference type="STRING" id="570521.SAMN04488508_10919"/>
<name>A0A1M6JE96_9FLAO</name>